<dbReference type="Proteomes" id="UP000091926">
    <property type="component" value="Chromosome"/>
</dbReference>
<dbReference type="KEGG" id="bfz:BAU07_14000"/>
<evidence type="ECO:0000256" key="5">
    <source>
        <dbReference type="ARBA" id="ARBA00022989"/>
    </source>
</evidence>
<dbReference type="EMBL" id="CP016172">
    <property type="protein sequence ID" value="ANN78053.1"/>
    <property type="molecule type" value="Genomic_DNA"/>
</dbReference>
<proteinExistence type="inferred from homology"/>
<dbReference type="GO" id="GO:0005886">
    <property type="term" value="C:plasma membrane"/>
    <property type="evidence" value="ECO:0007669"/>
    <property type="project" value="UniProtKB-SubCell"/>
</dbReference>
<dbReference type="STRING" id="463014.BAU07_14000"/>
<keyword evidence="2 7" id="KW-0813">Transport</keyword>
<feature type="transmembrane region" description="Helical" evidence="7">
    <location>
        <begin position="209"/>
        <end position="236"/>
    </location>
</feature>
<dbReference type="Gene3D" id="1.10.3720.10">
    <property type="entry name" value="MetI-like"/>
    <property type="match status" value="1"/>
</dbReference>
<evidence type="ECO:0000256" key="3">
    <source>
        <dbReference type="ARBA" id="ARBA00022475"/>
    </source>
</evidence>
<evidence type="ECO:0000256" key="1">
    <source>
        <dbReference type="ARBA" id="ARBA00004651"/>
    </source>
</evidence>
<organism evidence="9 10">
    <name type="scientific">Bordetella flabilis</name>
    <dbReference type="NCBI Taxonomy" id="463014"/>
    <lineage>
        <taxon>Bacteria</taxon>
        <taxon>Pseudomonadati</taxon>
        <taxon>Pseudomonadota</taxon>
        <taxon>Betaproteobacteria</taxon>
        <taxon>Burkholderiales</taxon>
        <taxon>Alcaligenaceae</taxon>
        <taxon>Bordetella</taxon>
    </lineage>
</organism>
<reference evidence="9 10" key="1">
    <citation type="submission" date="2016-06" db="EMBL/GenBank/DDBJ databases">
        <title>Complete genome sequences of Bordetella bronchialis and Bordetella flabilis.</title>
        <authorList>
            <person name="LiPuma J.J."/>
            <person name="Spilker T."/>
        </authorList>
    </citation>
    <scope>NUCLEOTIDE SEQUENCE [LARGE SCALE GENOMIC DNA]</scope>
    <source>
        <strain evidence="9 10">AU10664</strain>
    </source>
</reference>
<comment type="subcellular location">
    <subcellularLocation>
        <location evidence="1 7">Cell membrane</location>
        <topology evidence="1 7">Multi-pass membrane protein</topology>
    </subcellularLocation>
</comment>
<dbReference type="InterPro" id="IPR035906">
    <property type="entry name" value="MetI-like_sf"/>
</dbReference>
<evidence type="ECO:0000313" key="9">
    <source>
        <dbReference type="EMBL" id="ANN78053.1"/>
    </source>
</evidence>
<feature type="transmembrane region" description="Helical" evidence="7">
    <location>
        <begin position="69"/>
        <end position="87"/>
    </location>
</feature>
<evidence type="ECO:0000313" key="10">
    <source>
        <dbReference type="Proteomes" id="UP000091926"/>
    </source>
</evidence>
<keyword evidence="10" id="KW-1185">Reference proteome</keyword>
<protein>
    <submittedName>
        <fullName evidence="9">ABC transporter permease</fullName>
    </submittedName>
</protein>
<feature type="transmembrane region" description="Helical" evidence="7">
    <location>
        <begin position="127"/>
        <end position="146"/>
    </location>
</feature>
<dbReference type="PANTHER" id="PTHR30151">
    <property type="entry name" value="ALKANE SULFONATE ABC TRANSPORTER-RELATED, MEMBRANE SUBUNIT"/>
    <property type="match status" value="1"/>
</dbReference>
<comment type="similarity">
    <text evidence="7">Belongs to the binding-protein-dependent transport system permease family.</text>
</comment>
<gene>
    <name evidence="9" type="ORF">BAU07_14000</name>
</gene>
<dbReference type="PROSITE" id="PS50928">
    <property type="entry name" value="ABC_TM1"/>
    <property type="match status" value="1"/>
</dbReference>
<feature type="transmembrane region" description="Helical" evidence="7">
    <location>
        <begin position="99"/>
        <end position="121"/>
    </location>
</feature>
<name>A0A193GEL9_9BORD</name>
<dbReference type="Pfam" id="PF00528">
    <property type="entry name" value="BPD_transp_1"/>
    <property type="match status" value="1"/>
</dbReference>
<dbReference type="PANTHER" id="PTHR30151:SF20">
    <property type="entry name" value="ABC TRANSPORTER PERMEASE PROTEIN HI_0355-RELATED"/>
    <property type="match status" value="1"/>
</dbReference>
<feature type="transmembrane region" description="Helical" evidence="7">
    <location>
        <begin position="167"/>
        <end position="197"/>
    </location>
</feature>
<evidence type="ECO:0000256" key="7">
    <source>
        <dbReference type="RuleBase" id="RU363032"/>
    </source>
</evidence>
<dbReference type="SUPFAM" id="SSF161098">
    <property type="entry name" value="MetI-like"/>
    <property type="match status" value="1"/>
</dbReference>
<dbReference type="GO" id="GO:0055085">
    <property type="term" value="P:transmembrane transport"/>
    <property type="evidence" value="ECO:0007669"/>
    <property type="project" value="InterPro"/>
</dbReference>
<keyword evidence="6 7" id="KW-0472">Membrane</keyword>
<accession>A0A193GEL9</accession>
<feature type="transmembrane region" description="Helical" evidence="7">
    <location>
        <begin position="12"/>
        <end position="32"/>
    </location>
</feature>
<keyword evidence="5 7" id="KW-1133">Transmembrane helix</keyword>
<dbReference type="AlphaFoldDB" id="A0A193GEL9"/>
<evidence type="ECO:0000256" key="4">
    <source>
        <dbReference type="ARBA" id="ARBA00022692"/>
    </source>
</evidence>
<evidence type="ECO:0000259" key="8">
    <source>
        <dbReference type="PROSITE" id="PS50928"/>
    </source>
</evidence>
<sequence length="259" mass="27862">MLKRLDPTSLLYPLISLAVLVAIWHWAIRLFAIPDYLLPPPGAVFAALYEGFASGSLWPHIGATLAETLGGYVIGCVLAVLMGALLAESRTFERFFYPLLIGLQAMPKVALGPIILVWFGFGMTSKVVLVALVCFFPLFVNTVNGIKRTDTELLDACRAFSASRRYLLLHVKLPAAASDIFSGLQIGVSMALIGAVVGEFLSAQQGLGYLIASASVSMSLSTMFAGVLLLAAIGLIGSMLMRALHRHVVFWESRGDRSS</sequence>
<dbReference type="RefSeq" id="WP_066658784.1">
    <property type="nucleotide sequence ID" value="NZ_CBCSCL010000001.1"/>
</dbReference>
<keyword evidence="4 7" id="KW-0812">Transmembrane</keyword>
<dbReference type="InterPro" id="IPR000515">
    <property type="entry name" value="MetI-like"/>
</dbReference>
<dbReference type="OrthoDB" id="8138334at2"/>
<evidence type="ECO:0000256" key="2">
    <source>
        <dbReference type="ARBA" id="ARBA00022448"/>
    </source>
</evidence>
<dbReference type="CDD" id="cd06261">
    <property type="entry name" value="TM_PBP2"/>
    <property type="match status" value="1"/>
</dbReference>
<feature type="domain" description="ABC transmembrane type-1" evidence="8">
    <location>
        <begin position="61"/>
        <end position="241"/>
    </location>
</feature>
<keyword evidence="3" id="KW-1003">Cell membrane</keyword>
<evidence type="ECO:0000256" key="6">
    <source>
        <dbReference type="ARBA" id="ARBA00023136"/>
    </source>
</evidence>